<dbReference type="RefSeq" id="WP_053066920.1">
    <property type="nucleotide sequence ID" value="NZ_CP011509.1"/>
</dbReference>
<evidence type="ECO:0000313" key="6">
    <source>
        <dbReference type="Proteomes" id="UP000035579"/>
    </source>
</evidence>
<dbReference type="AlphaFoldDB" id="A0AAC8QCV4"/>
<dbReference type="GO" id="GO:0030497">
    <property type="term" value="P:fatty acid elongation"/>
    <property type="evidence" value="ECO:0007669"/>
    <property type="project" value="TreeGrafter"/>
</dbReference>
<dbReference type="SMART" id="SM00822">
    <property type="entry name" value="PKS_KR"/>
    <property type="match status" value="1"/>
</dbReference>
<dbReference type="Proteomes" id="UP000035579">
    <property type="component" value="Chromosome"/>
</dbReference>
<dbReference type="EMBL" id="QUMU01000002">
    <property type="protein sequence ID" value="REG36065.1"/>
    <property type="molecule type" value="Genomic_DNA"/>
</dbReference>
<dbReference type="EMBL" id="CP011509">
    <property type="protein sequence ID" value="AKJ05380.1"/>
    <property type="molecule type" value="Genomic_DNA"/>
</dbReference>
<dbReference type="CDD" id="cd05233">
    <property type="entry name" value="SDR_c"/>
    <property type="match status" value="1"/>
</dbReference>
<dbReference type="SUPFAM" id="SSF51735">
    <property type="entry name" value="NAD(P)-binding Rossmann-fold domains"/>
    <property type="match status" value="1"/>
</dbReference>
<reference evidence="4 6" key="1">
    <citation type="submission" date="2015-05" db="EMBL/GenBank/DDBJ databases">
        <title>Genome assembly of Archangium gephyra DSM 2261.</title>
        <authorList>
            <person name="Sharma G."/>
            <person name="Subramanian S."/>
        </authorList>
    </citation>
    <scope>NUCLEOTIDE SEQUENCE [LARGE SCALE GENOMIC DNA]</scope>
    <source>
        <strain evidence="4 6">DSM 2261</strain>
    </source>
</reference>
<gene>
    <name evidence="4" type="ORF">AA314_07006</name>
    <name evidence="5" type="ORF">ATI61_102439</name>
</gene>
<organism evidence="4 6">
    <name type="scientific">Archangium gephyra</name>
    <dbReference type="NCBI Taxonomy" id="48"/>
    <lineage>
        <taxon>Bacteria</taxon>
        <taxon>Pseudomonadati</taxon>
        <taxon>Myxococcota</taxon>
        <taxon>Myxococcia</taxon>
        <taxon>Myxococcales</taxon>
        <taxon>Cystobacterineae</taxon>
        <taxon>Archangiaceae</taxon>
        <taxon>Archangium</taxon>
    </lineage>
</organism>
<keyword evidence="7" id="KW-1185">Reference proteome</keyword>
<dbReference type="Gene3D" id="3.40.50.720">
    <property type="entry name" value="NAD(P)-binding Rossmann-like Domain"/>
    <property type="match status" value="1"/>
</dbReference>
<comment type="similarity">
    <text evidence="1 2">Belongs to the short-chain dehydrogenases/reductases (SDR) family.</text>
</comment>
<evidence type="ECO:0000256" key="1">
    <source>
        <dbReference type="ARBA" id="ARBA00006484"/>
    </source>
</evidence>
<dbReference type="PANTHER" id="PTHR42760">
    <property type="entry name" value="SHORT-CHAIN DEHYDROGENASES/REDUCTASES FAMILY MEMBER"/>
    <property type="match status" value="1"/>
</dbReference>
<evidence type="ECO:0000313" key="4">
    <source>
        <dbReference type="EMBL" id="AKJ05380.1"/>
    </source>
</evidence>
<dbReference type="GO" id="GO:0016616">
    <property type="term" value="F:oxidoreductase activity, acting on the CH-OH group of donors, NAD or NADP as acceptor"/>
    <property type="evidence" value="ECO:0007669"/>
    <property type="project" value="TreeGrafter"/>
</dbReference>
<accession>A0AAC8QCV4</accession>
<evidence type="ECO:0000259" key="3">
    <source>
        <dbReference type="SMART" id="SM00822"/>
    </source>
</evidence>
<name>A0AAC8QCV4_9BACT</name>
<dbReference type="PRINTS" id="PR00080">
    <property type="entry name" value="SDRFAMILY"/>
</dbReference>
<protein>
    <submittedName>
        <fullName evidence="4 5">3-oxoacyl-[acyl-carrier protein] reductase</fullName>
    </submittedName>
</protein>
<evidence type="ECO:0000256" key="2">
    <source>
        <dbReference type="RuleBase" id="RU000363"/>
    </source>
</evidence>
<evidence type="ECO:0000313" key="5">
    <source>
        <dbReference type="EMBL" id="REG36065.1"/>
    </source>
</evidence>
<dbReference type="Proteomes" id="UP000256345">
    <property type="component" value="Unassembled WGS sequence"/>
</dbReference>
<dbReference type="PRINTS" id="PR00081">
    <property type="entry name" value="GDHRDH"/>
</dbReference>
<dbReference type="InterPro" id="IPR002347">
    <property type="entry name" value="SDR_fam"/>
</dbReference>
<reference evidence="5 7" key="2">
    <citation type="submission" date="2018-08" db="EMBL/GenBank/DDBJ databases">
        <title>Genomic Encyclopedia of Archaeal and Bacterial Type Strains, Phase II (KMG-II): from individual species to whole genera.</title>
        <authorList>
            <person name="Goeker M."/>
        </authorList>
    </citation>
    <scope>NUCLEOTIDE SEQUENCE [LARGE SCALE GENOMIC DNA]</scope>
    <source>
        <strain evidence="5 7">DSM 2261</strain>
    </source>
</reference>
<dbReference type="Pfam" id="PF00106">
    <property type="entry name" value="adh_short"/>
    <property type="match status" value="1"/>
</dbReference>
<dbReference type="InterPro" id="IPR057326">
    <property type="entry name" value="KR_dom"/>
</dbReference>
<evidence type="ECO:0000313" key="7">
    <source>
        <dbReference type="Proteomes" id="UP000256345"/>
    </source>
</evidence>
<dbReference type="PANTHER" id="PTHR42760:SF40">
    <property type="entry name" value="3-OXOACYL-[ACYL-CARRIER-PROTEIN] REDUCTASE, CHLOROPLASTIC"/>
    <property type="match status" value="1"/>
</dbReference>
<dbReference type="InterPro" id="IPR036291">
    <property type="entry name" value="NAD(P)-bd_dom_sf"/>
</dbReference>
<dbReference type="KEGG" id="age:AA314_07006"/>
<proteinExistence type="inferred from homology"/>
<sequence>MSLKLFSLEGKVAVVTGGSKGLGLEMARSLAAAGADVTITSRHAEEVEAAAAEIRQETGRRILAMEADVAIAADVDGMVERTIRELGQLDILVNNAGINLHGFVHEQSEEEWNKVLQTDLTGPMLCTRAATRHMIPRRSGRIINISSIFGLVGYPKRGPYCAAKGALVSRGGRGIPGRRRRGVEPVLRGHLRAPAGLSPADGARARCGAAACYGFQQLAG</sequence>
<feature type="domain" description="Ketoreductase" evidence="3">
    <location>
        <begin position="11"/>
        <end position="190"/>
    </location>
</feature>